<name>A0A9Q8MTD5_9LACO</name>
<feature type="binding site" evidence="3">
    <location>
        <position position="177"/>
    </location>
    <ligand>
        <name>ATP</name>
        <dbReference type="ChEBI" id="CHEBI:30616"/>
    </ligand>
</feature>
<feature type="binding site" evidence="3">
    <location>
        <begin position="34"/>
        <end position="47"/>
    </location>
    <ligand>
        <name>ATP</name>
        <dbReference type="ChEBI" id="CHEBI:30616"/>
    </ligand>
</feature>
<comment type="function">
    <text evidence="3">Catalyzes the formation of N(4)-acetylcytidine (ac(4)C) at the wobble position of elongator tRNA(Met), using acetate and ATP as substrates. First activates an acetate ion to form acetyladenylate (Ac-AMP) and then transfers the acetyl group to tRNA to form ac(4)C34.</text>
</comment>
<dbReference type="HAMAP" id="MF_01539">
    <property type="entry name" value="TmcAL"/>
    <property type="match status" value="1"/>
</dbReference>
<dbReference type="InterPro" id="IPR008513">
    <property type="entry name" value="tRNA(Met)_cyd_acetate_ligase"/>
</dbReference>
<dbReference type="GO" id="GO:0005524">
    <property type="term" value="F:ATP binding"/>
    <property type="evidence" value="ECO:0007669"/>
    <property type="project" value="UniProtKB-KW"/>
</dbReference>
<comment type="caution">
    <text evidence="4">The sequence shown here is derived from an EMBL/GenBank/DDBJ whole genome shotgun (WGS) entry which is preliminary data.</text>
</comment>
<dbReference type="AlphaFoldDB" id="A0A9Q8MTD5"/>
<keyword evidence="2 3" id="KW-0819">tRNA processing</keyword>
<evidence type="ECO:0000256" key="1">
    <source>
        <dbReference type="ARBA" id="ARBA00022598"/>
    </source>
</evidence>
<dbReference type="Pfam" id="PF05636">
    <property type="entry name" value="HIGH_NTase1"/>
    <property type="match status" value="1"/>
</dbReference>
<dbReference type="SUPFAM" id="SSF52374">
    <property type="entry name" value="Nucleotidylyl transferase"/>
    <property type="match status" value="1"/>
</dbReference>
<comment type="caution">
    <text evidence="3">Lacks conserved residue(s) required for the propagation of feature annotation.</text>
</comment>
<keyword evidence="1 3" id="KW-0436">Ligase</keyword>
<evidence type="ECO:0000313" key="4">
    <source>
        <dbReference type="EMBL" id="TPR42936.1"/>
    </source>
</evidence>
<protein>
    <recommendedName>
        <fullName evidence="3">tRNA(Met) cytidine acetate ligase</fullName>
        <ecNumber evidence="3">6.3.4.-</ecNumber>
    </recommendedName>
</protein>
<keyword evidence="3" id="KW-0547">Nucleotide-binding</keyword>
<reference evidence="4" key="1">
    <citation type="submission" date="2018-08" db="EMBL/GenBank/DDBJ databases">
        <title>Comparative genomics of wild bee and flower associated Lactobacillus reveals potential adaptation to the bee host.</title>
        <authorList>
            <person name="Vuong H.Q."/>
            <person name="Mcfrederick Q.S."/>
        </authorList>
    </citation>
    <scope>NUCLEOTIDE SEQUENCE</scope>
    <source>
        <strain evidence="4">HV_63</strain>
    </source>
</reference>
<dbReference type="NCBIfam" id="NF010191">
    <property type="entry name" value="PRK13670.1"/>
    <property type="match status" value="1"/>
</dbReference>
<dbReference type="Gene3D" id="3.40.50.620">
    <property type="entry name" value="HUPs"/>
    <property type="match status" value="1"/>
</dbReference>
<dbReference type="EMBL" id="QUBG01000009">
    <property type="protein sequence ID" value="TPR42936.1"/>
    <property type="molecule type" value="Genomic_DNA"/>
</dbReference>
<sequence length="402" mass="46809">MFLVILEKIKLTKILLDGFLFVRSDNMLNAVGIISEYNPFHNGHLYQIKKAKELTHADLCIVVMSGNWVQRGQPASFDKWNRAKMALENDVDLVVELPFQYSVQPASIFAKSAVNILGALQCKWLSFGSENPEMNFSKLATVNLENPEYFKNYEENYTSAIQQLIAEKTGFFINKPNDILAFNYALYNRQLSIPMKLIPVKRKSSNHNDVEIIDSSLNISSATSIRKNINNVSKIYNVIPKSTLEVIENNQCIDWNTFWKYLKYKILTNSVNELRSIYQMTEGLEYRFKKYIKISNDFDEFLNNLKTKRYTFSRLRRLCVYVLMNFKSIDFENSSEYIRILGFNSVGRKYLKQIKKKTNMIIISNPSKALLEKELKFDYLSGNIYGIESKKNEDLYKVPLIF</sequence>
<dbReference type="EC" id="6.3.4.-" evidence="3"/>
<organism evidence="4 5">
    <name type="scientific">Apilactobacillus micheneri</name>
    <dbReference type="NCBI Taxonomy" id="1899430"/>
    <lineage>
        <taxon>Bacteria</taxon>
        <taxon>Bacillati</taxon>
        <taxon>Bacillota</taxon>
        <taxon>Bacilli</taxon>
        <taxon>Lactobacillales</taxon>
        <taxon>Lactobacillaceae</taxon>
        <taxon>Apilactobacillus</taxon>
    </lineage>
</organism>
<dbReference type="GO" id="GO:0000049">
    <property type="term" value="F:tRNA binding"/>
    <property type="evidence" value="ECO:0007669"/>
    <property type="project" value="UniProtKB-KW"/>
</dbReference>
<evidence type="ECO:0000256" key="3">
    <source>
        <dbReference type="HAMAP-Rule" id="MF_01539"/>
    </source>
</evidence>
<keyword evidence="3" id="KW-0067">ATP-binding</keyword>
<keyword evidence="3" id="KW-0820">tRNA-binding</keyword>
<comment type="subcellular location">
    <subcellularLocation>
        <location evidence="3">Cytoplasm</location>
    </subcellularLocation>
</comment>
<dbReference type="GO" id="GO:0006400">
    <property type="term" value="P:tRNA modification"/>
    <property type="evidence" value="ECO:0007669"/>
    <property type="project" value="UniProtKB-UniRule"/>
</dbReference>
<dbReference type="GO" id="GO:0016879">
    <property type="term" value="F:ligase activity, forming carbon-nitrogen bonds"/>
    <property type="evidence" value="ECO:0007669"/>
    <property type="project" value="UniProtKB-UniRule"/>
</dbReference>
<dbReference type="InterPro" id="IPR014729">
    <property type="entry name" value="Rossmann-like_a/b/a_fold"/>
</dbReference>
<gene>
    <name evidence="3" type="primary">tmcAL</name>
    <name evidence="4" type="ORF">DY130_06905</name>
</gene>
<dbReference type="GO" id="GO:0005737">
    <property type="term" value="C:cytoplasm"/>
    <property type="evidence" value="ECO:0007669"/>
    <property type="project" value="UniProtKB-SubCell"/>
</dbReference>
<feature type="binding site" evidence="3">
    <location>
        <position position="128"/>
    </location>
    <ligand>
        <name>ATP</name>
        <dbReference type="ChEBI" id="CHEBI:30616"/>
    </ligand>
</feature>
<dbReference type="PANTHER" id="PTHR37825:SF1">
    <property type="entry name" value="TRNA(MET) CYTIDINE ACETATE LIGASE"/>
    <property type="match status" value="1"/>
</dbReference>
<dbReference type="Proteomes" id="UP000784700">
    <property type="component" value="Unassembled WGS sequence"/>
</dbReference>
<keyword evidence="3" id="KW-0694">RNA-binding</keyword>
<proteinExistence type="inferred from homology"/>
<comment type="similarity">
    <text evidence="3">Belongs to the TmcAL family.</text>
</comment>
<keyword evidence="3" id="KW-0963">Cytoplasm</keyword>
<feature type="binding site" evidence="3">
    <location>
        <position position="202"/>
    </location>
    <ligand>
        <name>ATP</name>
        <dbReference type="ChEBI" id="CHEBI:30616"/>
    </ligand>
</feature>
<accession>A0A9Q8MTD5</accession>
<comment type="catalytic activity">
    <reaction evidence="3">
        <text>cytidine(34) in elongator tRNA(Met) + acetate + ATP = N(4)-acetylcytidine(34) in elongator tRNA(Met) + AMP + diphosphate</text>
        <dbReference type="Rhea" id="RHEA:58144"/>
        <dbReference type="Rhea" id="RHEA-COMP:10693"/>
        <dbReference type="Rhea" id="RHEA-COMP:10694"/>
        <dbReference type="ChEBI" id="CHEBI:30089"/>
        <dbReference type="ChEBI" id="CHEBI:30616"/>
        <dbReference type="ChEBI" id="CHEBI:33019"/>
        <dbReference type="ChEBI" id="CHEBI:74900"/>
        <dbReference type="ChEBI" id="CHEBI:82748"/>
        <dbReference type="ChEBI" id="CHEBI:456215"/>
    </reaction>
</comment>
<dbReference type="PANTHER" id="PTHR37825">
    <property type="entry name" value="TRNA(MET) CYTIDINE ACETATE LIGASE"/>
    <property type="match status" value="1"/>
</dbReference>
<evidence type="ECO:0000256" key="2">
    <source>
        <dbReference type="ARBA" id="ARBA00022694"/>
    </source>
</evidence>
<evidence type="ECO:0000313" key="5">
    <source>
        <dbReference type="Proteomes" id="UP000784700"/>
    </source>
</evidence>